<feature type="transmembrane region" description="Helical" evidence="6">
    <location>
        <begin position="444"/>
        <end position="468"/>
    </location>
</feature>
<dbReference type="SUPFAM" id="SSF103473">
    <property type="entry name" value="MFS general substrate transporter"/>
    <property type="match status" value="1"/>
</dbReference>
<feature type="transmembrane region" description="Helical" evidence="6">
    <location>
        <begin position="280"/>
        <end position="297"/>
    </location>
</feature>
<dbReference type="PANTHER" id="PTHR23505:SF79">
    <property type="entry name" value="PROTEIN SPINSTER"/>
    <property type="match status" value="1"/>
</dbReference>
<dbReference type="PROSITE" id="PS50850">
    <property type="entry name" value="MFS"/>
    <property type="match status" value="1"/>
</dbReference>
<protein>
    <submittedName>
        <fullName evidence="8">MFS transporter</fullName>
    </submittedName>
</protein>
<dbReference type="AlphaFoldDB" id="A0A845A9D9"/>
<feature type="transmembrane region" description="Helical" evidence="6">
    <location>
        <begin position="87"/>
        <end position="107"/>
    </location>
</feature>
<comment type="subcellular location">
    <subcellularLocation>
        <location evidence="1">Membrane</location>
        <topology evidence="1">Multi-pass membrane protein</topology>
    </subcellularLocation>
</comment>
<dbReference type="EMBL" id="WTYQ01000005">
    <property type="protein sequence ID" value="MXP26870.1"/>
    <property type="molecule type" value="Genomic_DNA"/>
</dbReference>
<feature type="transmembrane region" description="Helical" evidence="6">
    <location>
        <begin position="18"/>
        <end position="35"/>
    </location>
</feature>
<dbReference type="Pfam" id="PF07690">
    <property type="entry name" value="MFS_1"/>
    <property type="match status" value="1"/>
</dbReference>
<organism evidence="8 9">
    <name type="scientific">Altericroceibacterium indicum</name>
    <dbReference type="NCBI Taxonomy" id="374177"/>
    <lineage>
        <taxon>Bacteria</taxon>
        <taxon>Pseudomonadati</taxon>
        <taxon>Pseudomonadota</taxon>
        <taxon>Alphaproteobacteria</taxon>
        <taxon>Sphingomonadales</taxon>
        <taxon>Erythrobacteraceae</taxon>
        <taxon>Altericroceibacterium</taxon>
    </lineage>
</organism>
<comment type="caution">
    <text evidence="8">The sequence shown here is derived from an EMBL/GenBank/DDBJ whole genome shotgun (WGS) entry which is preliminary data.</text>
</comment>
<sequence length="509" mass="53682">MSVYQHDKAMPNRAVPPYHWYALSILVLVYFLNFVDRQILSILANDIKADLGLDDADLGFLYGTAFAIFYALFGIPLGRLADNWHRVRLLSIGLLLWSGMTALSGMARNGATLAVARIGVGVGEATANPCAYSLIGDWFPKRLRGTAIGIYSSGLFVGSGLSLLIGGTVVEKWNSAFPGGAPLGLAGWQAAFLAVGLPGVILAAVVMSLREPVRPQPAERIKASPWLVLLQDCIDVIPPLTLIGAAKRGRRALLGNCASLAGVVLLAWLVSFLTGNQEQFWLLGLGVYAVMSWAMALKHRDAETFRFTWGSPAFMGIVVAYGAICFVGYSVTYWAAPFAERSFAVDKATLGWMLGAPAAVGGFLGVIGGGRLADILARRIPIGRAMVLLIGLLVPVPLILIGYGHVSATTFYIISFLLQLATSTALSASAAASQSLVKPHMRGTATAIFLIGTTLIGLSLGPFTAGYVSTATGALGLGVKATLVAVPFGLLALFIACQSIPKTARQLGE</sequence>
<evidence type="ECO:0000313" key="9">
    <source>
        <dbReference type="Proteomes" id="UP000460561"/>
    </source>
</evidence>
<keyword evidence="3 6" id="KW-0812">Transmembrane</keyword>
<dbReference type="PANTHER" id="PTHR23505">
    <property type="entry name" value="SPINSTER"/>
    <property type="match status" value="1"/>
</dbReference>
<evidence type="ECO:0000256" key="2">
    <source>
        <dbReference type="ARBA" id="ARBA00022448"/>
    </source>
</evidence>
<keyword evidence="4 6" id="KW-1133">Transmembrane helix</keyword>
<keyword evidence="2" id="KW-0813">Transport</keyword>
<feature type="transmembrane region" description="Helical" evidence="6">
    <location>
        <begin position="309"/>
        <end position="331"/>
    </location>
</feature>
<feature type="transmembrane region" description="Helical" evidence="6">
    <location>
        <begin position="253"/>
        <end position="274"/>
    </location>
</feature>
<gene>
    <name evidence="8" type="ORF">GRI39_12590</name>
</gene>
<proteinExistence type="predicted"/>
<accession>A0A845A9D9</accession>
<dbReference type="GO" id="GO:0022857">
    <property type="term" value="F:transmembrane transporter activity"/>
    <property type="evidence" value="ECO:0007669"/>
    <property type="project" value="InterPro"/>
</dbReference>
<feature type="transmembrane region" description="Helical" evidence="6">
    <location>
        <begin position="56"/>
        <end position="75"/>
    </location>
</feature>
<evidence type="ECO:0000256" key="6">
    <source>
        <dbReference type="SAM" id="Phobius"/>
    </source>
</evidence>
<dbReference type="InterPro" id="IPR044770">
    <property type="entry name" value="MFS_spinster-like"/>
</dbReference>
<dbReference type="Proteomes" id="UP000460561">
    <property type="component" value="Unassembled WGS sequence"/>
</dbReference>
<dbReference type="InterPro" id="IPR020846">
    <property type="entry name" value="MFS_dom"/>
</dbReference>
<keyword evidence="9" id="KW-1185">Reference proteome</keyword>
<reference evidence="8 9" key="1">
    <citation type="submission" date="2019-12" db="EMBL/GenBank/DDBJ databases">
        <title>Genomic-based taxomic classification of the family Erythrobacteraceae.</title>
        <authorList>
            <person name="Xu L."/>
        </authorList>
    </citation>
    <scope>NUCLEOTIDE SEQUENCE [LARGE SCALE GENOMIC DNA]</scope>
    <source>
        <strain evidence="8 9">DSM 18604</strain>
    </source>
</reference>
<evidence type="ECO:0000256" key="3">
    <source>
        <dbReference type="ARBA" id="ARBA00022692"/>
    </source>
</evidence>
<feature type="transmembrane region" description="Helical" evidence="6">
    <location>
        <begin position="148"/>
        <end position="170"/>
    </location>
</feature>
<evidence type="ECO:0000256" key="5">
    <source>
        <dbReference type="ARBA" id="ARBA00023136"/>
    </source>
</evidence>
<feature type="transmembrane region" description="Helical" evidence="6">
    <location>
        <begin position="351"/>
        <end position="373"/>
    </location>
</feature>
<evidence type="ECO:0000256" key="4">
    <source>
        <dbReference type="ARBA" id="ARBA00022989"/>
    </source>
</evidence>
<dbReference type="Gene3D" id="1.20.1250.20">
    <property type="entry name" value="MFS general substrate transporter like domains"/>
    <property type="match status" value="2"/>
</dbReference>
<feature type="transmembrane region" description="Helical" evidence="6">
    <location>
        <begin position="474"/>
        <end position="497"/>
    </location>
</feature>
<dbReference type="InterPro" id="IPR036259">
    <property type="entry name" value="MFS_trans_sf"/>
</dbReference>
<dbReference type="InterPro" id="IPR011701">
    <property type="entry name" value="MFS"/>
</dbReference>
<dbReference type="GO" id="GO:0016020">
    <property type="term" value="C:membrane"/>
    <property type="evidence" value="ECO:0007669"/>
    <property type="project" value="UniProtKB-SubCell"/>
</dbReference>
<evidence type="ECO:0000259" key="7">
    <source>
        <dbReference type="PROSITE" id="PS50850"/>
    </source>
</evidence>
<evidence type="ECO:0000256" key="1">
    <source>
        <dbReference type="ARBA" id="ARBA00004141"/>
    </source>
</evidence>
<keyword evidence="5 6" id="KW-0472">Membrane</keyword>
<feature type="domain" description="Major facilitator superfamily (MFS) profile" evidence="7">
    <location>
        <begin position="22"/>
        <end position="504"/>
    </location>
</feature>
<evidence type="ECO:0000313" key="8">
    <source>
        <dbReference type="EMBL" id="MXP26870.1"/>
    </source>
</evidence>
<feature type="transmembrane region" description="Helical" evidence="6">
    <location>
        <begin position="385"/>
        <end position="405"/>
    </location>
</feature>
<name>A0A845A9D9_9SPHN</name>
<feature type="transmembrane region" description="Helical" evidence="6">
    <location>
        <begin position="190"/>
        <end position="209"/>
    </location>
</feature>
<dbReference type="OrthoDB" id="7400989at2"/>
<feature type="transmembrane region" description="Helical" evidence="6">
    <location>
        <begin position="411"/>
        <end position="432"/>
    </location>
</feature>